<dbReference type="Proteomes" id="UP000186026">
    <property type="component" value="Unassembled WGS sequence"/>
</dbReference>
<dbReference type="Pfam" id="PF18096">
    <property type="entry name" value="Thump_like"/>
    <property type="match status" value="1"/>
</dbReference>
<reference evidence="4" key="1">
    <citation type="submission" date="2017-01" db="EMBL/GenBank/DDBJ databases">
        <authorList>
            <person name="Varghese N."/>
            <person name="Submissions S."/>
        </authorList>
    </citation>
    <scope>NUCLEOTIDE SEQUENCE [LARGE SCALE GENOMIC DNA]</scope>
    <source>
        <strain evidence="4">DSM 46698</strain>
    </source>
</reference>
<dbReference type="SUPFAM" id="SSF53335">
    <property type="entry name" value="S-adenosyl-L-methionine-dependent methyltransferases"/>
    <property type="match status" value="1"/>
</dbReference>
<dbReference type="InterPro" id="IPR054168">
    <property type="entry name" value="PG_1098_Fer"/>
</dbReference>
<keyword evidence="4" id="KW-1185">Reference proteome</keyword>
<protein>
    <submittedName>
        <fullName evidence="3">Uncharacterized protein</fullName>
    </submittedName>
</protein>
<organism evidence="3 4">
    <name type="scientific">Belliella pelovolcani</name>
    <dbReference type="NCBI Taxonomy" id="529505"/>
    <lineage>
        <taxon>Bacteria</taxon>
        <taxon>Pseudomonadati</taxon>
        <taxon>Bacteroidota</taxon>
        <taxon>Cytophagia</taxon>
        <taxon>Cytophagales</taxon>
        <taxon>Cyclobacteriaceae</taxon>
        <taxon>Belliella</taxon>
    </lineage>
</organism>
<gene>
    <name evidence="3" type="ORF">SAMN05421761_101300</name>
</gene>
<dbReference type="Gene3D" id="1.10.10.1110">
    <property type="entry name" value="Methyltransferase PG1098, N-terminal domain"/>
    <property type="match status" value="1"/>
</dbReference>
<dbReference type="Gene3D" id="3.40.50.150">
    <property type="entry name" value="Vaccinia Virus protein VP39"/>
    <property type="match status" value="1"/>
</dbReference>
<feature type="domain" description="THUMP-like" evidence="1">
    <location>
        <begin position="312"/>
        <end position="380"/>
    </location>
</feature>
<dbReference type="STRING" id="529505.SAMN05421761_101300"/>
<dbReference type="RefSeq" id="WP_245802618.1">
    <property type="nucleotide sequence ID" value="NZ_FTOP01000001.1"/>
</dbReference>
<evidence type="ECO:0000313" key="4">
    <source>
        <dbReference type="Proteomes" id="UP000186026"/>
    </source>
</evidence>
<dbReference type="EMBL" id="FTOP01000001">
    <property type="protein sequence ID" value="SIS53822.1"/>
    <property type="molecule type" value="Genomic_DNA"/>
</dbReference>
<sequence length="384" mass="43701">MQDHLHEDPAQLLLKYADKTDFDLRFAVQQIHARQKAKHKIPSWASNFNLLFPASISMEQASSEETALFKADLVCGKSMIDLTGGLGVDTYYLASNFEHATYCERQEVLAKLAEHNFKHLSPDKFTIMNGDSLDFLSKTSSNFDLIYVDPARRGGHNQKLYKLADCEPDIVKHWNLLKSKAKTLLIKASPMLDIKQALVEIPEIQQIWVVSLRNDVKEVLLLWQEESVVTQRIIHCVDLHPAGSRSFTFTFEAEESFESEFGKHSNYLIEPMASILKAGAFKSFGNKYGLKKLHPNSHLFTCDSLPEVQIPGRIFKILQEVQNPKKELKQLVPSGKVNIITRNYILSPDEFKKKYKLKDGGTQFLIGTKSGERQVLFLAELVFQ</sequence>
<feature type="domain" description="PG-1098 ferredoxin-like" evidence="2">
    <location>
        <begin position="267"/>
        <end position="305"/>
    </location>
</feature>
<dbReference type="CDD" id="cd02440">
    <property type="entry name" value="AdoMet_MTases"/>
    <property type="match status" value="1"/>
</dbReference>
<dbReference type="InterPro" id="IPR041497">
    <property type="entry name" value="Thump-like"/>
</dbReference>
<evidence type="ECO:0000259" key="2">
    <source>
        <dbReference type="Pfam" id="PF22013"/>
    </source>
</evidence>
<dbReference type="AlphaFoldDB" id="A0A1N7JWT8"/>
<name>A0A1N7JWT8_9BACT</name>
<evidence type="ECO:0000259" key="1">
    <source>
        <dbReference type="Pfam" id="PF18096"/>
    </source>
</evidence>
<proteinExistence type="predicted"/>
<accession>A0A1N7JWT8</accession>
<evidence type="ECO:0000313" key="3">
    <source>
        <dbReference type="EMBL" id="SIS53822.1"/>
    </source>
</evidence>
<dbReference type="Pfam" id="PF22013">
    <property type="entry name" value="PG_1098_Fer"/>
    <property type="match status" value="1"/>
</dbReference>
<dbReference type="InterPro" id="IPR029063">
    <property type="entry name" value="SAM-dependent_MTases_sf"/>
</dbReference>